<dbReference type="InterPro" id="IPR015422">
    <property type="entry name" value="PyrdxlP-dep_Trfase_small"/>
</dbReference>
<dbReference type="Pfam" id="PF00266">
    <property type="entry name" value="Aminotran_5"/>
    <property type="match status" value="1"/>
</dbReference>
<reference evidence="2 3" key="1">
    <citation type="submission" date="2019-02" db="EMBL/GenBank/DDBJ databases">
        <title>Arcanobacterium bovis sp. nov., isolated from the milk of a cow with mastitis.</title>
        <authorList>
            <person name="Sammra O."/>
            <person name="Foster G."/>
            <person name="Hassan A."/>
            <person name="Alssahen M."/>
            <person name="Laemmler C."/>
            <person name="Borowiak M."/>
            <person name="Malorny B."/>
            <person name="Abdulmawjood A."/>
        </authorList>
    </citation>
    <scope>NUCLEOTIDE SEQUENCE [LARGE SCALE GENOMIC DNA]</scope>
    <source>
        <strain evidence="2 3">C605018/01/1</strain>
    </source>
</reference>
<evidence type="ECO:0000313" key="3">
    <source>
        <dbReference type="Proteomes" id="UP000293036"/>
    </source>
</evidence>
<dbReference type="Proteomes" id="UP000293036">
    <property type="component" value="Unassembled WGS sequence"/>
</dbReference>
<sequence length="573" mass="62825">MNNQKLTQHSSPIRVSSIDALLLNIRRSVIGDGEPIESPYGVRPLIYADYTASGRSLTFIEDFIKDHVLPWYANTHTETSSTGAQTMQFRENSRSIISAALGGSADVSVIFTGAGATAAIDKLIGILGLRIPSVLEDRYQLSQHIPDAERPVVFVGPYEHHSNELPWRESIATVVAIREDCAGRIDLTHLAEELEKYGDRPLKIGSFSAASNVSGILSDVHAIAELLHKHEALAFFDYAACAPYISLDMTACAEGPAAYADAIFFSPHKFVGGPGTPGILAVRNELVKNRVPVVPGGGTVAYVGPRDHDYLADIIHREEAGTPAIVESIRAGLVMQLKQAVGVHEIHEREQEFLQQALRVWNKESGICILGPLDVPRLPIISFVARDPQGNALHHGFTVALLNDLFGIQARGGCSCAGPYGHRLLGIDESLTPRFEELITTGYEGIKPGWARLGFNYFIDEATADFIIEAVRMVGEHGWRLLPDYRFNTQTGVWRHRDLGEDHSLHLNQLAYDQNGELVFPQRPRPITPTMEQILDDAREVFAKGATSISDDGVVNEAFDTLRTFVLPAACLD</sequence>
<dbReference type="SUPFAM" id="SSF53383">
    <property type="entry name" value="PLP-dependent transferases"/>
    <property type="match status" value="1"/>
</dbReference>
<dbReference type="InterPro" id="IPR000192">
    <property type="entry name" value="Aminotrans_V_dom"/>
</dbReference>
<evidence type="ECO:0000259" key="1">
    <source>
        <dbReference type="Pfam" id="PF00266"/>
    </source>
</evidence>
<organism evidence="2 3">
    <name type="scientific">Arcanobacterium bovis</name>
    <dbReference type="NCBI Taxonomy" id="2529275"/>
    <lineage>
        <taxon>Bacteria</taxon>
        <taxon>Bacillati</taxon>
        <taxon>Actinomycetota</taxon>
        <taxon>Actinomycetes</taxon>
        <taxon>Actinomycetales</taxon>
        <taxon>Actinomycetaceae</taxon>
        <taxon>Arcanobacterium</taxon>
    </lineage>
</organism>
<keyword evidence="2" id="KW-0808">Transferase</keyword>
<dbReference type="Gene3D" id="3.90.1150.10">
    <property type="entry name" value="Aspartate Aminotransferase, domain 1"/>
    <property type="match status" value="1"/>
</dbReference>
<feature type="domain" description="Aminotransferase class V" evidence="1">
    <location>
        <begin position="46"/>
        <end position="423"/>
    </location>
</feature>
<comment type="caution">
    <text evidence="2">The sequence shown here is derived from an EMBL/GenBank/DDBJ whole genome shotgun (WGS) entry which is preliminary data.</text>
</comment>
<dbReference type="OrthoDB" id="9804366at2"/>
<proteinExistence type="predicted"/>
<keyword evidence="2" id="KW-0032">Aminotransferase</keyword>
<dbReference type="InterPro" id="IPR015424">
    <property type="entry name" value="PyrdxlP-dep_Trfase"/>
</dbReference>
<evidence type="ECO:0000313" key="2">
    <source>
        <dbReference type="EMBL" id="TBW20843.1"/>
    </source>
</evidence>
<dbReference type="PANTHER" id="PTHR43686">
    <property type="entry name" value="SULFURTRANSFERASE-RELATED"/>
    <property type="match status" value="1"/>
</dbReference>
<keyword evidence="3" id="KW-1185">Reference proteome</keyword>
<dbReference type="EMBL" id="SJDT01000007">
    <property type="protein sequence ID" value="TBW20843.1"/>
    <property type="molecule type" value="Genomic_DNA"/>
</dbReference>
<dbReference type="Gene3D" id="3.40.640.10">
    <property type="entry name" value="Type I PLP-dependent aspartate aminotransferase-like (Major domain)"/>
    <property type="match status" value="1"/>
</dbReference>
<name>A0A4V2KR53_9ACTO</name>
<dbReference type="RefSeq" id="WP_131282169.1">
    <property type="nucleotide sequence ID" value="NZ_JBHSLR010000003.1"/>
</dbReference>
<accession>A0A4V2KR53</accession>
<dbReference type="InterPro" id="IPR015421">
    <property type="entry name" value="PyrdxlP-dep_Trfase_major"/>
</dbReference>
<protein>
    <submittedName>
        <fullName evidence="2">Aminotransferase class V-fold PLP-dependent enzyme</fullName>
    </submittedName>
</protein>
<gene>
    <name evidence="2" type="ORF">EZJ44_07910</name>
</gene>
<dbReference type="GO" id="GO:0008483">
    <property type="term" value="F:transaminase activity"/>
    <property type="evidence" value="ECO:0007669"/>
    <property type="project" value="UniProtKB-KW"/>
</dbReference>
<dbReference type="PANTHER" id="PTHR43686:SF1">
    <property type="entry name" value="AMINOTRAN_5 DOMAIN-CONTAINING PROTEIN"/>
    <property type="match status" value="1"/>
</dbReference>
<dbReference type="AlphaFoldDB" id="A0A4V2KR53"/>